<keyword evidence="11" id="KW-1185">Reference proteome</keyword>
<dbReference type="Pfam" id="PF06814">
    <property type="entry name" value="GOST_TM"/>
    <property type="match status" value="1"/>
</dbReference>
<feature type="domain" description="GOST seven transmembrane" evidence="9">
    <location>
        <begin position="175"/>
        <end position="427"/>
    </location>
</feature>
<feature type="transmembrane region" description="Helical" evidence="7">
    <location>
        <begin position="357"/>
        <end position="376"/>
    </location>
</feature>
<keyword evidence="3 8" id="KW-0732">Signal</keyword>
<feature type="non-terminal residue" evidence="10">
    <location>
        <position position="450"/>
    </location>
</feature>
<protein>
    <recommendedName>
        <fullName evidence="9">GOST seven transmembrane domain-containing protein</fullName>
    </recommendedName>
</protein>
<feature type="signal peptide" evidence="8">
    <location>
        <begin position="1"/>
        <end position="18"/>
    </location>
</feature>
<accession>A0ABV2AMT5</accession>
<evidence type="ECO:0000256" key="5">
    <source>
        <dbReference type="ARBA" id="ARBA00023136"/>
    </source>
</evidence>
<organism evidence="10 11">
    <name type="scientific">Bonamia ostreae</name>
    <dbReference type="NCBI Taxonomy" id="126728"/>
    <lineage>
        <taxon>Eukaryota</taxon>
        <taxon>Sar</taxon>
        <taxon>Rhizaria</taxon>
        <taxon>Endomyxa</taxon>
        <taxon>Ascetosporea</taxon>
        <taxon>Haplosporida</taxon>
        <taxon>Bonamia</taxon>
    </lineage>
</organism>
<feature type="chain" id="PRO_5047025857" description="GOST seven transmembrane domain-containing protein" evidence="8">
    <location>
        <begin position="19"/>
        <end position="450"/>
    </location>
</feature>
<feature type="transmembrane region" description="Helical" evidence="7">
    <location>
        <begin position="250"/>
        <end position="269"/>
    </location>
</feature>
<evidence type="ECO:0000259" key="9">
    <source>
        <dbReference type="Pfam" id="PF06814"/>
    </source>
</evidence>
<feature type="transmembrane region" description="Helical" evidence="7">
    <location>
        <begin position="396"/>
        <end position="422"/>
    </location>
</feature>
<dbReference type="PANTHER" id="PTHR21229">
    <property type="entry name" value="LUNG SEVEN TRANSMEMBRANE RECEPTOR"/>
    <property type="match status" value="1"/>
</dbReference>
<comment type="caution">
    <text evidence="10">The sequence shown here is derived from an EMBL/GenBank/DDBJ whole genome shotgun (WGS) entry which is preliminary data.</text>
</comment>
<reference evidence="10 11" key="1">
    <citation type="journal article" date="2024" name="BMC Biol.">
        <title>Comparative genomics of Ascetosporea gives new insight into the evolutionary basis for animal parasitism in Rhizaria.</title>
        <authorList>
            <person name="Hiltunen Thoren M."/>
            <person name="Onut-Brannstrom I."/>
            <person name="Alfjorden A."/>
            <person name="Peckova H."/>
            <person name="Swords F."/>
            <person name="Hooper C."/>
            <person name="Holzer A.S."/>
            <person name="Bass D."/>
            <person name="Burki F."/>
        </authorList>
    </citation>
    <scope>NUCLEOTIDE SEQUENCE [LARGE SCALE GENOMIC DNA]</scope>
    <source>
        <strain evidence="10">20-A016</strain>
    </source>
</reference>
<keyword evidence="2 7" id="KW-0812">Transmembrane</keyword>
<evidence type="ECO:0000256" key="2">
    <source>
        <dbReference type="ARBA" id="ARBA00022692"/>
    </source>
</evidence>
<evidence type="ECO:0000313" key="11">
    <source>
        <dbReference type="Proteomes" id="UP001439008"/>
    </source>
</evidence>
<evidence type="ECO:0000256" key="4">
    <source>
        <dbReference type="ARBA" id="ARBA00022989"/>
    </source>
</evidence>
<keyword evidence="4 7" id="KW-1133">Transmembrane helix</keyword>
<feature type="region of interest" description="Disordered" evidence="6">
    <location>
        <begin position="427"/>
        <end position="450"/>
    </location>
</feature>
<evidence type="ECO:0000313" key="10">
    <source>
        <dbReference type="EMBL" id="MES1920985.1"/>
    </source>
</evidence>
<sequence>MAYISLIFLMATTFVVRADKEFFLNTRYTAYNEVHGMNYHSIYQLDSGPPGFDRPKINYNLTVYTKSYYANKPTYLVIAARARLVENPFIMTWPKSCHTKVLYDDDGIVIKPVLYSPRPDEKNERSGSLTGTLYVETSGDYKAFFLTCSTEIHVKGSVIYENSFGLLGGKKIHYLKVYYYLFIAHMVLLMYWVVNVVTYKKYLRKKHYILTIIIFITVSDIAINVGYLHYINNTGLHNFLFYLVCNSIHALAQTTTRVMICFVCIGYGVRKSKKQKTKKGLIYAFGLIYFTVNVVYYSLTFNKQILDKLLSPSVIISLVVYGMDIFVTGVCFVELIATLEHFEKIPKAEKKEKGIVVGFYSWYLNILFLILCFSLLKNMIEAVLNFMMILYPSMWFLDWILTFGYWQLIHFIILILMILVWLPDRKPQKQTKDSDGKTNKDLKEDSNDDS</sequence>
<evidence type="ECO:0000256" key="1">
    <source>
        <dbReference type="ARBA" id="ARBA00004141"/>
    </source>
</evidence>
<dbReference type="InterPro" id="IPR053937">
    <property type="entry name" value="GOST_TM"/>
</dbReference>
<evidence type="ECO:0000256" key="7">
    <source>
        <dbReference type="SAM" id="Phobius"/>
    </source>
</evidence>
<name>A0ABV2AMT5_9EUKA</name>
<proteinExistence type="predicted"/>
<dbReference type="InterPro" id="IPR009637">
    <property type="entry name" value="GPR107/GPR108-like"/>
</dbReference>
<comment type="subcellular location">
    <subcellularLocation>
        <location evidence="1">Membrane</location>
        <topology evidence="1">Multi-pass membrane protein</topology>
    </subcellularLocation>
</comment>
<feature type="transmembrane region" description="Helical" evidence="7">
    <location>
        <begin position="209"/>
        <end position="230"/>
    </location>
</feature>
<evidence type="ECO:0000256" key="6">
    <source>
        <dbReference type="SAM" id="MobiDB-lite"/>
    </source>
</evidence>
<dbReference type="EMBL" id="JBDODL010000999">
    <property type="protein sequence ID" value="MES1920985.1"/>
    <property type="molecule type" value="Genomic_DNA"/>
</dbReference>
<feature type="transmembrane region" description="Helical" evidence="7">
    <location>
        <begin position="177"/>
        <end position="197"/>
    </location>
</feature>
<evidence type="ECO:0000256" key="3">
    <source>
        <dbReference type="ARBA" id="ARBA00022729"/>
    </source>
</evidence>
<feature type="transmembrane region" description="Helical" evidence="7">
    <location>
        <begin position="314"/>
        <end position="337"/>
    </location>
</feature>
<feature type="transmembrane region" description="Helical" evidence="7">
    <location>
        <begin position="281"/>
        <end position="299"/>
    </location>
</feature>
<gene>
    <name evidence="10" type="ORF">MHBO_002591</name>
</gene>
<evidence type="ECO:0000256" key="8">
    <source>
        <dbReference type="SAM" id="SignalP"/>
    </source>
</evidence>
<keyword evidence="5 7" id="KW-0472">Membrane</keyword>
<dbReference type="Proteomes" id="UP001439008">
    <property type="component" value="Unassembled WGS sequence"/>
</dbReference>